<evidence type="ECO:0000313" key="2">
    <source>
        <dbReference type="EMBL" id="GBG42493.1"/>
    </source>
</evidence>
<dbReference type="InterPro" id="IPR039116">
    <property type="entry name" value="CCDC93"/>
</dbReference>
<organism evidence="2 3">
    <name type="scientific">Chara braunii</name>
    <name type="common">Braun's stonewort</name>
    <dbReference type="NCBI Taxonomy" id="69332"/>
    <lineage>
        <taxon>Eukaryota</taxon>
        <taxon>Viridiplantae</taxon>
        <taxon>Streptophyta</taxon>
        <taxon>Charophyceae</taxon>
        <taxon>Charales</taxon>
        <taxon>Characeae</taxon>
        <taxon>Chara</taxon>
    </lineage>
</organism>
<dbReference type="Proteomes" id="UP000265515">
    <property type="component" value="Unassembled WGS sequence"/>
</dbReference>
<dbReference type="PANTHER" id="PTHR16441">
    <property type="entry name" value="FIDIPIDINE"/>
    <property type="match status" value="1"/>
</dbReference>
<protein>
    <recommendedName>
        <fullName evidence="1">CCDC93 coiled-coil domain-containing protein</fullName>
    </recommendedName>
</protein>
<name>A0A388JJS7_CHABU</name>
<accession>A0A388JJS7</accession>
<gene>
    <name evidence="2" type="ORF">CBR_g75925</name>
</gene>
<dbReference type="OrthoDB" id="16092at2759"/>
<evidence type="ECO:0000313" key="3">
    <source>
        <dbReference type="Proteomes" id="UP000265515"/>
    </source>
</evidence>
<dbReference type="Pfam" id="PF09762">
    <property type="entry name" value="CCDC93_CC"/>
    <property type="match status" value="1"/>
</dbReference>
<sequence>AFGAGKEVPIRAELMQYERRFVELSDEIRWKLQETRKYYATYNSSMDSNKVLEKEIALLSSIQSRFDQAIATPQGREKLLESLSAIAASVKASEQKAEQKVKGELETLSMLKNRHAMAVAAQRQYFALLKQLQEECARGERLHQTLQGKAMQAAASC</sequence>
<comment type="caution">
    <text evidence="2">The sequence shown here is derived from an EMBL/GenBank/DDBJ whole genome shotgun (WGS) entry which is preliminary data.</text>
</comment>
<feature type="domain" description="CCDC93 coiled-coil" evidence="1">
    <location>
        <begin position="7"/>
        <end position="142"/>
    </location>
</feature>
<dbReference type="AlphaFoldDB" id="A0A388JJS7"/>
<dbReference type="STRING" id="69332.A0A388JJS7"/>
<dbReference type="InterPro" id="IPR019159">
    <property type="entry name" value="CCDC93_CC"/>
</dbReference>
<feature type="non-terminal residue" evidence="2">
    <location>
        <position position="1"/>
    </location>
</feature>
<reference evidence="2 3" key="1">
    <citation type="journal article" date="2018" name="Cell">
        <title>The Chara Genome: Secondary Complexity and Implications for Plant Terrestrialization.</title>
        <authorList>
            <person name="Nishiyama T."/>
            <person name="Sakayama H."/>
            <person name="Vries J.D."/>
            <person name="Buschmann H."/>
            <person name="Saint-Marcoux D."/>
            <person name="Ullrich K.K."/>
            <person name="Haas F.B."/>
            <person name="Vanderstraeten L."/>
            <person name="Becker D."/>
            <person name="Lang D."/>
            <person name="Vosolsobe S."/>
            <person name="Rombauts S."/>
            <person name="Wilhelmsson P.K.I."/>
            <person name="Janitza P."/>
            <person name="Kern R."/>
            <person name="Heyl A."/>
            <person name="Rumpler F."/>
            <person name="Villalobos L.I.A.C."/>
            <person name="Clay J.M."/>
            <person name="Skokan R."/>
            <person name="Toyoda A."/>
            <person name="Suzuki Y."/>
            <person name="Kagoshima H."/>
            <person name="Schijlen E."/>
            <person name="Tajeshwar N."/>
            <person name="Catarino B."/>
            <person name="Hetherington A.J."/>
            <person name="Saltykova A."/>
            <person name="Bonnot C."/>
            <person name="Breuninger H."/>
            <person name="Symeonidi A."/>
            <person name="Radhakrishnan G.V."/>
            <person name="Van Nieuwerburgh F."/>
            <person name="Deforce D."/>
            <person name="Chang C."/>
            <person name="Karol K.G."/>
            <person name="Hedrich R."/>
            <person name="Ulvskov P."/>
            <person name="Glockner G."/>
            <person name="Delwiche C.F."/>
            <person name="Petrasek J."/>
            <person name="Van de Peer Y."/>
            <person name="Friml J."/>
            <person name="Beilby M."/>
            <person name="Dolan L."/>
            <person name="Kohara Y."/>
            <person name="Sugano S."/>
            <person name="Fujiyama A."/>
            <person name="Delaux P.-M."/>
            <person name="Quint M."/>
            <person name="TheiBen G."/>
            <person name="Hagemann M."/>
            <person name="Harholt J."/>
            <person name="Dunand C."/>
            <person name="Zachgo S."/>
            <person name="Langdale J."/>
            <person name="Maumus F."/>
            <person name="Straeten D.V.D."/>
            <person name="Gould S.B."/>
            <person name="Rensing S.A."/>
        </authorList>
    </citation>
    <scope>NUCLEOTIDE SEQUENCE [LARGE SCALE GENOMIC DNA]</scope>
    <source>
        <strain evidence="2 3">S276</strain>
    </source>
</reference>
<dbReference type="GO" id="GO:0006893">
    <property type="term" value="P:Golgi to plasma membrane transport"/>
    <property type="evidence" value="ECO:0007669"/>
    <property type="project" value="TreeGrafter"/>
</dbReference>
<proteinExistence type="predicted"/>
<evidence type="ECO:0000259" key="1">
    <source>
        <dbReference type="Pfam" id="PF09762"/>
    </source>
</evidence>
<dbReference type="Gramene" id="GBG42493">
    <property type="protein sequence ID" value="GBG42493"/>
    <property type="gene ID" value="CBR_g75925"/>
</dbReference>
<keyword evidence="3" id="KW-1185">Reference proteome</keyword>
<dbReference type="EMBL" id="BFEA01002739">
    <property type="protein sequence ID" value="GBG42493.1"/>
    <property type="molecule type" value="Genomic_DNA"/>
</dbReference>
<dbReference type="PANTHER" id="PTHR16441:SF0">
    <property type="entry name" value="COILED-COIL DOMAIN-CONTAINING PROTEIN 93"/>
    <property type="match status" value="1"/>
</dbReference>